<name>A0ABR1XZ13_9PEZI</name>
<evidence type="ECO:0000256" key="6">
    <source>
        <dbReference type="ARBA" id="ARBA00023067"/>
    </source>
</evidence>
<dbReference type="Proteomes" id="UP001456524">
    <property type="component" value="Unassembled WGS sequence"/>
</dbReference>
<comment type="similarity">
    <text evidence="2">Belongs to the CND3 (condensin subunit 3) family.</text>
</comment>
<gene>
    <name evidence="10" type="ORF">IWX90DRAFT_426762</name>
</gene>
<keyword evidence="6" id="KW-0226">DNA condensation</keyword>
<keyword evidence="4" id="KW-0132">Cell division</keyword>
<reference evidence="10 11" key="1">
    <citation type="journal article" date="2022" name="G3 (Bethesda)">
        <title>Enemy or ally: a genomic approach to elucidate the lifestyle of Phyllosticta citrichinaensis.</title>
        <authorList>
            <person name="Buijs V.A."/>
            <person name="Groenewald J.Z."/>
            <person name="Haridas S."/>
            <person name="LaButti K.M."/>
            <person name="Lipzen A."/>
            <person name="Martin F.M."/>
            <person name="Barry K."/>
            <person name="Grigoriev I.V."/>
            <person name="Crous P.W."/>
            <person name="Seidl M.F."/>
        </authorList>
    </citation>
    <scope>NUCLEOTIDE SEQUENCE [LARGE SCALE GENOMIC DNA]</scope>
    <source>
        <strain evidence="10 11">CBS 129764</strain>
    </source>
</reference>
<evidence type="ECO:0000256" key="3">
    <source>
        <dbReference type="ARBA" id="ARBA00022454"/>
    </source>
</evidence>
<evidence type="ECO:0000313" key="11">
    <source>
        <dbReference type="Proteomes" id="UP001456524"/>
    </source>
</evidence>
<evidence type="ECO:0000256" key="8">
    <source>
        <dbReference type="SAM" id="MobiDB-lite"/>
    </source>
</evidence>
<proteinExistence type="inferred from homology"/>
<dbReference type="InterPro" id="IPR027165">
    <property type="entry name" value="CND3"/>
</dbReference>
<feature type="domain" description="Nuclear condensin complex subunit 3 C-terminal" evidence="9">
    <location>
        <begin position="656"/>
        <end position="956"/>
    </location>
</feature>
<keyword evidence="3" id="KW-0158">Chromosome</keyword>
<evidence type="ECO:0000256" key="7">
    <source>
        <dbReference type="ARBA" id="ARBA00023306"/>
    </source>
</evidence>
<evidence type="ECO:0000256" key="2">
    <source>
        <dbReference type="ARBA" id="ARBA00006533"/>
    </source>
</evidence>
<feature type="compositionally biased region" description="Basic and acidic residues" evidence="8">
    <location>
        <begin position="1"/>
        <end position="19"/>
    </location>
</feature>
<sequence>MPGRVGERRRARASADPESTKPTAPSRRTRESRTARASANAVDIPDEGDSTTLREQICKVFGEAQRTTATNRKLAVQLRKIQEACAYEPVNPKKQQALDEDFDVDDFNNEVGRCLLRVLPVKKSEPVGDRIIKFVGIFLKYAKEKDAALLDGEDPEEDENTPTSRLVQHIITQLIPMLRARDKVVRYRSTQIISHMINTLDTLDDNSYNMVRVNLLKRLHDKEAAVRMQAVKGLGRLVGADEEEEDLDSDDESGGGLMRKLLEVLRNDSAAEVRRSLLLNLSWTAETLPFILERARDLDPAIRKALYIRVLPSLVDFRHLSMTHREKLLRWGIRDRDDTVRKATARVFRERWLEDCLKPVEKGEGEEEQQVVEPTPMEALLELLQRIHVSNAGQPGGMAHDAMREFWDGRPDYQDAVYFDARFWEELDPQKAFMARSFCDYCRNSGDSKLINLLDEKLPEIADFAHLIRGYITRLLEMVEQAHQVDEEGNLLEDENLAEDTVDLEFSIEQMLNIALTTDYADESGRRTMYSIMRETLADPRLPEEITRLTIEVLRALCGKNAAGEREFSSLVYEAIADVQDSIRDREAEEEEEEEAGGDDESESFHSARSVLSDEGSPKKKRKAKAKAAPTEEDEDEDEDESIDPDAVRKIEVNLQCLHIAKCTLQNVHGDLESNTYLVDMLNNLVVPAVRSYDAPVRDRGLLCLGLYSLMSKEIAQQNIVAFIECFNKGHEGLQDSAIKIVTDILTTFPSLLAPPPPPTEEDASEVLTVNPLLKPILKIYLRSLKSESETVARNGAIGACKLMLLNTLREPELLKALTITYFNPETKQNPGMQQALTYFLPVYCHTRKENAERMASIAIPLIHAMSILKNDFDQDEQAEMVTLIVVGAQIVDWTDPRKLVGAEELTGQMLEGAQKIDGLGDAHLILAEEILEKIMTPGYHRDEKKILTSMLGKLTVHPFASPEKIQSVSDLLQELQEDNSRFLTDVPMRHAVAKFAAVVAKISAPASEELPNGDDNATPAVQEQQPAEARDDVSMADGDDAADDDDDVSMADAASDAGRETSAAPSESAASRADDNDDDDKDDDTVVATREREMSVEDHIQQQLQEEMAQEKAESSVASSAAASEQEESDNDTVKAPSPPPPIRGRGRPRGARGRGGARGAATAGRGRGRGRPKKSDIVDDLLDD</sequence>
<feature type="region of interest" description="Disordered" evidence="8">
    <location>
        <begin position="1"/>
        <end position="48"/>
    </location>
</feature>
<evidence type="ECO:0000259" key="9">
    <source>
        <dbReference type="Pfam" id="PF12719"/>
    </source>
</evidence>
<accession>A0ABR1XZ13</accession>
<dbReference type="InterPro" id="IPR016024">
    <property type="entry name" value="ARM-type_fold"/>
</dbReference>
<feature type="compositionally biased region" description="Low complexity" evidence="8">
    <location>
        <begin position="1051"/>
        <end position="1072"/>
    </location>
</feature>
<dbReference type="SUPFAM" id="SSF48371">
    <property type="entry name" value="ARM repeat"/>
    <property type="match status" value="1"/>
</dbReference>
<protein>
    <submittedName>
        <fullName evidence="10">Condensin subunit Cnd3</fullName>
    </submittedName>
</protein>
<evidence type="ECO:0000256" key="1">
    <source>
        <dbReference type="ARBA" id="ARBA00004286"/>
    </source>
</evidence>
<feature type="compositionally biased region" description="Acidic residues" evidence="8">
    <location>
        <begin position="631"/>
        <end position="644"/>
    </location>
</feature>
<evidence type="ECO:0000256" key="5">
    <source>
        <dbReference type="ARBA" id="ARBA00022776"/>
    </source>
</evidence>
<evidence type="ECO:0000313" key="10">
    <source>
        <dbReference type="EMBL" id="KAK8173368.1"/>
    </source>
</evidence>
<dbReference type="Gene3D" id="1.25.10.10">
    <property type="entry name" value="Leucine-rich Repeat Variant"/>
    <property type="match status" value="1"/>
</dbReference>
<feature type="region of interest" description="Disordered" evidence="8">
    <location>
        <begin position="584"/>
        <end position="645"/>
    </location>
</feature>
<feature type="region of interest" description="Disordered" evidence="8">
    <location>
        <begin position="1008"/>
        <end position="1186"/>
    </location>
</feature>
<comment type="caution">
    <text evidence="10">The sequence shown here is derived from an EMBL/GenBank/DDBJ whole genome shotgun (WGS) entry which is preliminary data.</text>
</comment>
<keyword evidence="5" id="KW-0498">Mitosis</keyword>
<feature type="compositionally biased region" description="Acidic residues" evidence="8">
    <location>
        <begin position="1076"/>
        <end position="1086"/>
    </location>
</feature>
<feature type="compositionally biased region" description="Acidic residues" evidence="8">
    <location>
        <begin position="1038"/>
        <end position="1050"/>
    </location>
</feature>
<organism evidence="10 11">
    <name type="scientific">Phyllosticta citrichinensis</name>
    <dbReference type="NCBI Taxonomy" id="1130410"/>
    <lineage>
        <taxon>Eukaryota</taxon>
        <taxon>Fungi</taxon>
        <taxon>Dikarya</taxon>
        <taxon>Ascomycota</taxon>
        <taxon>Pezizomycotina</taxon>
        <taxon>Dothideomycetes</taxon>
        <taxon>Dothideomycetes incertae sedis</taxon>
        <taxon>Botryosphaeriales</taxon>
        <taxon>Phyllostictaceae</taxon>
        <taxon>Phyllosticta</taxon>
    </lineage>
</organism>
<feature type="compositionally biased region" description="Acidic residues" evidence="8">
    <location>
        <begin position="588"/>
        <end position="602"/>
    </location>
</feature>
<comment type="subcellular location">
    <subcellularLocation>
        <location evidence="1">Chromosome</location>
    </subcellularLocation>
</comment>
<evidence type="ECO:0000256" key="4">
    <source>
        <dbReference type="ARBA" id="ARBA00022618"/>
    </source>
</evidence>
<keyword evidence="7" id="KW-0131">Cell cycle</keyword>
<dbReference type="Pfam" id="PF12719">
    <property type="entry name" value="Cnd3"/>
    <property type="match status" value="1"/>
</dbReference>
<dbReference type="InterPro" id="IPR011989">
    <property type="entry name" value="ARM-like"/>
</dbReference>
<dbReference type="EMBL" id="JBBWUH010000003">
    <property type="protein sequence ID" value="KAK8173368.1"/>
    <property type="molecule type" value="Genomic_DNA"/>
</dbReference>
<feature type="compositionally biased region" description="Low complexity" evidence="8">
    <location>
        <begin position="1116"/>
        <end position="1125"/>
    </location>
</feature>
<feature type="compositionally biased region" description="Basic and acidic residues" evidence="8">
    <location>
        <begin position="1090"/>
        <end position="1101"/>
    </location>
</feature>
<keyword evidence="11" id="KW-1185">Reference proteome</keyword>
<dbReference type="PANTHER" id="PTHR14418">
    <property type="entry name" value="CONDENSIN COMPLEX SUBUNIT 3-RELATED"/>
    <property type="match status" value="1"/>
</dbReference>
<dbReference type="InterPro" id="IPR025977">
    <property type="entry name" value="Cnd3_C"/>
</dbReference>
<dbReference type="PANTHER" id="PTHR14418:SF5">
    <property type="entry name" value="CONDENSIN COMPLEX SUBUNIT 3"/>
    <property type="match status" value="1"/>
</dbReference>